<evidence type="ECO:0000313" key="2">
    <source>
        <dbReference type="Proteomes" id="UP000813462"/>
    </source>
</evidence>
<gene>
    <name evidence="1" type="ORF">FEM48_Zijuj02G0024500</name>
</gene>
<evidence type="ECO:0000313" key="1">
    <source>
        <dbReference type="EMBL" id="KAH7541977.1"/>
    </source>
</evidence>
<name>A0A978VT32_ZIZJJ</name>
<proteinExistence type="predicted"/>
<accession>A0A978VT32</accession>
<dbReference type="EMBL" id="JAEACU010000002">
    <property type="protein sequence ID" value="KAH7541977.1"/>
    <property type="molecule type" value="Genomic_DNA"/>
</dbReference>
<reference evidence="1" key="1">
    <citation type="journal article" date="2021" name="Front. Plant Sci.">
        <title>Chromosome-Scale Genome Assembly for Chinese Sour Jujube and Insights Into Its Genome Evolution and Domestication Signature.</title>
        <authorList>
            <person name="Shen L.-Y."/>
            <person name="Luo H."/>
            <person name="Wang X.-L."/>
            <person name="Wang X.-M."/>
            <person name="Qiu X.-J."/>
            <person name="Liu H."/>
            <person name="Zhou S.-S."/>
            <person name="Jia K.-H."/>
            <person name="Nie S."/>
            <person name="Bao Y.-T."/>
            <person name="Zhang R.-G."/>
            <person name="Yun Q.-Z."/>
            <person name="Chai Y.-H."/>
            <person name="Lu J.-Y."/>
            <person name="Li Y."/>
            <person name="Zhao S.-W."/>
            <person name="Mao J.-F."/>
            <person name="Jia S.-G."/>
            <person name="Mao Y.-M."/>
        </authorList>
    </citation>
    <scope>NUCLEOTIDE SEQUENCE</scope>
    <source>
        <strain evidence="1">AT0</strain>
        <tissue evidence="1">Leaf</tissue>
    </source>
</reference>
<comment type="caution">
    <text evidence="1">The sequence shown here is derived from an EMBL/GenBank/DDBJ whole genome shotgun (WGS) entry which is preliminary data.</text>
</comment>
<dbReference type="AlphaFoldDB" id="A0A978VT32"/>
<organism evidence="1 2">
    <name type="scientific">Ziziphus jujuba var. spinosa</name>
    <dbReference type="NCBI Taxonomy" id="714518"/>
    <lineage>
        <taxon>Eukaryota</taxon>
        <taxon>Viridiplantae</taxon>
        <taxon>Streptophyta</taxon>
        <taxon>Embryophyta</taxon>
        <taxon>Tracheophyta</taxon>
        <taxon>Spermatophyta</taxon>
        <taxon>Magnoliopsida</taxon>
        <taxon>eudicotyledons</taxon>
        <taxon>Gunneridae</taxon>
        <taxon>Pentapetalae</taxon>
        <taxon>rosids</taxon>
        <taxon>fabids</taxon>
        <taxon>Rosales</taxon>
        <taxon>Rhamnaceae</taxon>
        <taxon>Paliureae</taxon>
        <taxon>Ziziphus</taxon>
    </lineage>
</organism>
<protein>
    <submittedName>
        <fullName evidence="1">Uncharacterized protein</fullName>
    </submittedName>
</protein>
<sequence length="178" mass="19372">MFVSVMYKTNKLVKFLKEAGMGLEVPKALLPVANRPVLSYVLELLELDLIVVGWSKGKDAALRVGGWISGAYLDRLYVEIRVDSTMRFSCVGVGEKVVLVQVSGCIDDLLRRSGRFSRGLKESGGRRVEQIGESAADDTTGRLCLCGVLRCCVLVFGACLGKTRMILLTCACSETSTQ</sequence>
<dbReference type="Proteomes" id="UP000813462">
    <property type="component" value="Unassembled WGS sequence"/>
</dbReference>